<proteinExistence type="predicted"/>
<sequence length="128" mass="14647">KIQDLESKLITLKRQIPEKSNRLFCNAETQTLTPDSQTNTTSPSLLLEMGYLKNHHIILEEKLKNLEATVKNLTVTKITEECAPVLKMPIHKNKTQFNNIKKPVFKKEENKFTVSLQAEKMKTSVPNA</sequence>
<gene>
    <name evidence="1" type="ORF">g.59005</name>
</gene>
<evidence type="ECO:0000313" key="1">
    <source>
        <dbReference type="EMBL" id="JAS98813.1"/>
    </source>
</evidence>
<name>A0A1B6JIS2_9HEMI</name>
<protein>
    <submittedName>
        <fullName evidence="1">Uncharacterized protein</fullName>
    </submittedName>
</protein>
<feature type="non-terminal residue" evidence="1">
    <location>
        <position position="128"/>
    </location>
</feature>
<dbReference type="EMBL" id="GECU01008893">
    <property type="protein sequence ID" value="JAS98813.1"/>
    <property type="molecule type" value="Transcribed_RNA"/>
</dbReference>
<dbReference type="AlphaFoldDB" id="A0A1B6JIS2"/>
<accession>A0A1B6JIS2</accession>
<feature type="non-terminal residue" evidence="1">
    <location>
        <position position="1"/>
    </location>
</feature>
<organism evidence="1">
    <name type="scientific">Homalodisca liturata</name>
    <dbReference type="NCBI Taxonomy" id="320908"/>
    <lineage>
        <taxon>Eukaryota</taxon>
        <taxon>Metazoa</taxon>
        <taxon>Ecdysozoa</taxon>
        <taxon>Arthropoda</taxon>
        <taxon>Hexapoda</taxon>
        <taxon>Insecta</taxon>
        <taxon>Pterygota</taxon>
        <taxon>Neoptera</taxon>
        <taxon>Paraneoptera</taxon>
        <taxon>Hemiptera</taxon>
        <taxon>Auchenorrhyncha</taxon>
        <taxon>Membracoidea</taxon>
        <taxon>Cicadellidae</taxon>
        <taxon>Cicadellinae</taxon>
        <taxon>Proconiini</taxon>
        <taxon>Homalodisca</taxon>
    </lineage>
</organism>
<reference evidence="1" key="1">
    <citation type="submission" date="2015-11" db="EMBL/GenBank/DDBJ databases">
        <title>De novo transcriptome assembly of four potential Pierce s Disease insect vectors from Arizona vineyards.</title>
        <authorList>
            <person name="Tassone E.E."/>
        </authorList>
    </citation>
    <scope>NUCLEOTIDE SEQUENCE</scope>
</reference>